<dbReference type="Proteomes" id="UP001165960">
    <property type="component" value="Unassembled WGS sequence"/>
</dbReference>
<proteinExistence type="predicted"/>
<comment type="caution">
    <text evidence="1">The sequence shown here is derived from an EMBL/GenBank/DDBJ whole genome shotgun (WGS) entry which is preliminary data.</text>
</comment>
<keyword evidence="2" id="KW-1185">Reference proteome</keyword>
<reference evidence="1" key="1">
    <citation type="submission" date="2022-04" db="EMBL/GenBank/DDBJ databases">
        <title>Genome of the entomopathogenic fungus Entomophthora muscae.</title>
        <authorList>
            <person name="Elya C."/>
            <person name="Lovett B.R."/>
            <person name="Lee E."/>
            <person name="Macias A.M."/>
            <person name="Hajek A.E."/>
            <person name="De Bivort B.L."/>
            <person name="Kasson M.T."/>
            <person name="De Fine Licht H.H."/>
            <person name="Stajich J.E."/>
        </authorList>
    </citation>
    <scope>NUCLEOTIDE SEQUENCE</scope>
    <source>
        <strain evidence="1">Berkeley</strain>
    </source>
</reference>
<protein>
    <submittedName>
        <fullName evidence="1">Uncharacterized protein</fullName>
    </submittedName>
</protein>
<accession>A0ACC2TE15</accession>
<sequence length="98" mass="10624">MPGVAVNLQHPSILLVKPTYVTEEEFEQMNHSALVASSQSTNQDSPTLSSRPSHPPSNPDSQTISHSLPITSDAVPFTGADDDNLHSTYSLPYLSFDE</sequence>
<organism evidence="1 2">
    <name type="scientific">Entomophthora muscae</name>
    <dbReference type="NCBI Taxonomy" id="34485"/>
    <lineage>
        <taxon>Eukaryota</taxon>
        <taxon>Fungi</taxon>
        <taxon>Fungi incertae sedis</taxon>
        <taxon>Zoopagomycota</taxon>
        <taxon>Entomophthoromycotina</taxon>
        <taxon>Entomophthoromycetes</taxon>
        <taxon>Entomophthorales</taxon>
        <taxon>Entomophthoraceae</taxon>
        <taxon>Entomophthora</taxon>
    </lineage>
</organism>
<evidence type="ECO:0000313" key="1">
    <source>
        <dbReference type="EMBL" id="KAJ9072924.1"/>
    </source>
</evidence>
<gene>
    <name evidence="1" type="ORF">DSO57_1022016</name>
</gene>
<evidence type="ECO:0000313" key="2">
    <source>
        <dbReference type="Proteomes" id="UP001165960"/>
    </source>
</evidence>
<dbReference type="EMBL" id="QTSX02002949">
    <property type="protein sequence ID" value="KAJ9072924.1"/>
    <property type="molecule type" value="Genomic_DNA"/>
</dbReference>
<name>A0ACC2TE15_9FUNG</name>